<feature type="compositionally biased region" description="Polar residues" evidence="1">
    <location>
        <begin position="198"/>
        <end position="219"/>
    </location>
</feature>
<evidence type="ECO:0000313" key="3">
    <source>
        <dbReference type="Proteomes" id="UP000053342"/>
    </source>
</evidence>
<dbReference type="Proteomes" id="UP000053342">
    <property type="component" value="Unassembled WGS sequence"/>
</dbReference>
<feature type="compositionally biased region" description="Polar residues" evidence="1">
    <location>
        <begin position="598"/>
        <end position="607"/>
    </location>
</feature>
<accession>A0A0D2EBX7</accession>
<feature type="compositionally biased region" description="Low complexity" evidence="1">
    <location>
        <begin position="753"/>
        <end position="770"/>
    </location>
</feature>
<feature type="compositionally biased region" description="Basic and acidic residues" evidence="1">
    <location>
        <begin position="1429"/>
        <end position="1443"/>
    </location>
</feature>
<feature type="region of interest" description="Disordered" evidence="1">
    <location>
        <begin position="828"/>
        <end position="1319"/>
    </location>
</feature>
<feature type="compositionally biased region" description="Basic and acidic residues" evidence="1">
    <location>
        <begin position="2414"/>
        <end position="2426"/>
    </location>
</feature>
<feature type="compositionally biased region" description="Basic and acidic residues" evidence="1">
    <location>
        <begin position="2065"/>
        <end position="2079"/>
    </location>
</feature>
<feature type="compositionally biased region" description="Polar residues" evidence="1">
    <location>
        <begin position="1132"/>
        <end position="1151"/>
    </location>
</feature>
<feature type="compositionally biased region" description="Low complexity" evidence="1">
    <location>
        <begin position="1098"/>
        <end position="1111"/>
    </location>
</feature>
<feature type="compositionally biased region" description="Low complexity" evidence="1">
    <location>
        <begin position="165"/>
        <end position="178"/>
    </location>
</feature>
<feature type="compositionally biased region" description="Basic and acidic residues" evidence="1">
    <location>
        <begin position="2549"/>
        <end position="2564"/>
    </location>
</feature>
<dbReference type="OrthoDB" id="5151921at2759"/>
<feature type="region of interest" description="Disordered" evidence="1">
    <location>
        <begin position="1895"/>
        <end position="2183"/>
    </location>
</feature>
<feature type="region of interest" description="Disordered" evidence="1">
    <location>
        <begin position="2203"/>
        <end position="2581"/>
    </location>
</feature>
<organism evidence="2 3">
    <name type="scientific">Exophiala oligosperma</name>
    <dbReference type="NCBI Taxonomy" id="215243"/>
    <lineage>
        <taxon>Eukaryota</taxon>
        <taxon>Fungi</taxon>
        <taxon>Dikarya</taxon>
        <taxon>Ascomycota</taxon>
        <taxon>Pezizomycotina</taxon>
        <taxon>Eurotiomycetes</taxon>
        <taxon>Chaetothyriomycetidae</taxon>
        <taxon>Chaetothyriales</taxon>
        <taxon>Herpotrichiellaceae</taxon>
        <taxon>Exophiala</taxon>
    </lineage>
</organism>
<feature type="compositionally biased region" description="Polar residues" evidence="1">
    <location>
        <begin position="270"/>
        <end position="288"/>
    </location>
</feature>
<feature type="region of interest" description="Disordered" evidence="1">
    <location>
        <begin position="1"/>
        <end position="808"/>
    </location>
</feature>
<feature type="compositionally biased region" description="Polar residues" evidence="1">
    <location>
        <begin position="707"/>
        <end position="726"/>
    </location>
</feature>
<evidence type="ECO:0000256" key="1">
    <source>
        <dbReference type="SAM" id="MobiDB-lite"/>
    </source>
</evidence>
<feature type="compositionally biased region" description="Basic and acidic residues" evidence="1">
    <location>
        <begin position="2391"/>
        <end position="2403"/>
    </location>
</feature>
<feature type="compositionally biased region" description="Polar residues" evidence="1">
    <location>
        <begin position="350"/>
        <end position="359"/>
    </location>
</feature>
<feature type="compositionally biased region" description="Acidic residues" evidence="1">
    <location>
        <begin position="31"/>
        <end position="43"/>
    </location>
</feature>
<feature type="compositionally biased region" description="Polar residues" evidence="1">
    <location>
        <begin position="526"/>
        <end position="537"/>
    </location>
</feature>
<feature type="compositionally biased region" description="Basic and acidic residues" evidence="1">
    <location>
        <begin position="1823"/>
        <end position="1833"/>
    </location>
</feature>
<feature type="compositionally biased region" description="Basic and acidic residues" evidence="1">
    <location>
        <begin position="2490"/>
        <end position="2508"/>
    </location>
</feature>
<feature type="compositionally biased region" description="Polar residues" evidence="1">
    <location>
        <begin position="1622"/>
        <end position="1636"/>
    </location>
</feature>
<dbReference type="STRING" id="215243.A0A0D2EBX7"/>
<feature type="compositionally biased region" description="Polar residues" evidence="1">
    <location>
        <begin position="1024"/>
        <end position="1036"/>
    </location>
</feature>
<feature type="compositionally biased region" description="Polar residues" evidence="1">
    <location>
        <begin position="59"/>
        <end position="81"/>
    </location>
</feature>
<feature type="compositionally biased region" description="Basic and acidic residues" evidence="1">
    <location>
        <begin position="1706"/>
        <end position="1733"/>
    </location>
</feature>
<feature type="compositionally biased region" description="Polar residues" evidence="1">
    <location>
        <begin position="2203"/>
        <end position="2215"/>
    </location>
</feature>
<feature type="compositionally biased region" description="Basic and acidic residues" evidence="1">
    <location>
        <begin position="1955"/>
        <end position="1975"/>
    </location>
</feature>
<feature type="compositionally biased region" description="Polar residues" evidence="1">
    <location>
        <begin position="2520"/>
        <end position="2537"/>
    </location>
</feature>
<feature type="compositionally biased region" description="Polar residues" evidence="1">
    <location>
        <begin position="1257"/>
        <end position="1290"/>
    </location>
</feature>
<dbReference type="RefSeq" id="XP_016265670.1">
    <property type="nucleotide sequence ID" value="XM_016404665.1"/>
</dbReference>
<feature type="compositionally biased region" description="Polar residues" evidence="1">
    <location>
        <begin position="455"/>
        <end position="487"/>
    </location>
</feature>
<feature type="compositionally biased region" description="Polar residues" evidence="1">
    <location>
        <begin position="1073"/>
        <end position="1092"/>
    </location>
</feature>
<feature type="region of interest" description="Disordered" evidence="1">
    <location>
        <begin position="1864"/>
        <end position="1883"/>
    </location>
</feature>
<feature type="compositionally biased region" description="Polar residues" evidence="1">
    <location>
        <begin position="368"/>
        <end position="384"/>
    </location>
</feature>
<feature type="compositionally biased region" description="Polar residues" evidence="1">
    <location>
        <begin position="1928"/>
        <end position="1948"/>
    </location>
</feature>
<name>A0A0D2EBX7_9EURO</name>
<feature type="compositionally biased region" description="Acidic residues" evidence="1">
    <location>
        <begin position="841"/>
        <end position="851"/>
    </location>
</feature>
<feature type="compositionally biased region" description="Polar residues" evidence="1">
    <location>
        <begin position="1560"/>
        <end position="1574"/>
    </location>
</feature>
<reference evidence="2 3" key="1">
    <citation type="submission" date="2015-01" db="EMBL/GenBank/DDBJ databases">
        <title>The Genome Sequence of Exophiala oligosperma CBS72588.</title>
        <authorList>
            <consortium name="The Broad Institute Genomics Platform"/>
            <person name="Cuomo C."/>
            <person name="de Hoog S."/>
            <person name="Gorbushina A."/>
            <person name="Stielow B."/>
            <person name="Teixiera M."/>
            <person name="Abouelleil A."/>
            <person name="Chapman S.B."/>
            <person name="Priest M."/>
            <person name="Young S.K."/>
            <person name="Wortman J."/>
            <person name="Nusbaum C."/>
            <person name="Birren B."/>
        </authorList>
    </citation>
    <scope>NUCLEOTIDE SEQUENCE [LARGE SCALE GENOMIC DNA]</scope>
    <source>
        <strain evidence="2 3">CBS 72588</strain>
    </source>
</reference>
<sequence length="2610" mass="282249">MAAPSQYSSFKTNVGRTVTKKWKNANKISYDGDDWGDEDEYDEPIPVSAGNPRHPAWGQQPNIHPSNRSVTNPSPSQSGGQLSFDRGDDRRTFSSGAFESAYPTTQRSPFPEPQHEYDDIPFPNYNGPPPLRVDTHGQGPMPPGFRPGSRGRNFQPYEEAPFSAPGNYPPSRRSGSSNRPPPVDPYQRHDSPMRPGSRGSTASSRQFPPRKQSLTQQAPPQLDYMRPSQPANAPGPDAVEPDDNRPIPVFVRPSDIYKRMEEEKEKARQSQESLQRPSIDSTTGQIRSESVDTPPPLPDSKAYTTTVAQVPVEEIDNTRRLKPNTLDTVPERKSEYGFDNVVGQADKSASPETDLTNDSKQPEETPTVGVTRQPTDASSVSNYTDRPDPISASTISRNVSVGERAFEHNPPDLGRPTFDLPTINRMSGFGMDLDPDGGDSQGAASGQLEPAKGTRIQSSNASQSLDPHSLHHQTSLGYRSMVQQAFEQSERQPEFSPASASNTIDRSNSDATSDISPIITHHQAQHLPTNNLQTNAPSVAEGAYGHSRQTSEATIKAYEPRSPDSDFSSAKPVRTGYRRDITPPSRDNSPARRPLSVEHSTPIQPQQGFVERTRGNDASDDTAENSSTEKQLPEPPAGQDNITDIDIPNPERTTSDEWQEWQAHKKQFNQQAGFPDSGTATPYAPSPLQRSETPAKGTVRDLAGKLETQSGRSTPSNAGSQVTSPVIEQIRPPVQSRNESFRPAIPGGWQSFSSTTGAGPSAHGAAAGSSEDPISCSAPPFAPPRLDSTDSVPTARAPAHGSDEDGGIKGKAFAAAASAGTALANSLAGHRLSERTQDSEVPSEESSENEWDNSSTDSKAESKIGDNSLGAEIDQSQNQDTPKATRLPADKPSSSSDPSKGEDLSDAEPMEPEDDYVPAPLRTSRNFSDSSNPRPKVPGVLLHQESPTAADNERLEEEIEKSLTPKSSTYYGEVTGQDNGLGAMKPASSDPTPIERALEPTTTAPHGSQALAEIESSLADPATTVGQSSAGRQSPALSPPTAQAMKTGFPRPVSPSQQTMDHHSQQDPRMPSEQLSGQINESRLEQPAQNIQPDFDGSKSQSLLSDRLSQQTESGTTPPSGPHTEPQDQGRPESQTVPDSQFAPPQQSNDVVHNVQRDPVRETGSQALQSDMFDRILSQPTVQGSSEPRPFLKQRFSWETGSEETPTAVTPKQAATTPSTTSPDTIRTEMPPPSGPAGTSWRGSIEDADPGLKTAALQDSNNTVQPPQPMEASTLQSPIHSPPNRSTPSEPFNARPAQTDLSAKAPGPEPASLRDIMSLDSPQARIKAYSETRAAYASSDGQLEDWLLSMQNPEHAEIFAMNGLVSQDASEATPYKPSPRRILTDSAGARQMQEDGKRLMLKAGKFGGKAGTAAKGLFAKGKEKMRHVSHGEKGPTSSSERRKSTGPMSSLSVVESEAAGESRVSVQKNSASVEAPPQIPLTISSPASPSDWFSGPILANASIDQAVPASPTSPAISAMDSDQRENEPENESGPSRSISQVTRPTTEHSPVETHHHHRSIANQLVNESHTTSMNDEPPVTGLAPPRPVAGLAHGLTQSGDASLHVPEDKRRSIVSAISSASPATGSVASQAHSRASVSPADAEEVSDTEYTKKQPGDQLQASALPDSDLLPTRPPLTDQPESPRNDTPPPGIDEPYVPLNMDVDAEAIRRAQAGEEKPEMTPEQENDRERDVSARPTQHHRPFSFSGLEDIYEGHHSPPSRPSAPMSPVSQTFSNTSLNKEMSQVSVDEVVDQATAVTGQRQSRSYSRPFGVDPNVRNHPALKHQEDQLEEPMDRVRMYSSESPLPSARRPQEEMDRLRQQREMYQHEHGQPVSTEIEQGGDGEFRIAGPYIQEYRSPKPVTAPRIGRSPVQVEASGQQMPGARVSTHLGQQNSYRVQPGQQHQQPNRLSVVGAIDDHRRSYDQDNQHQHQHGYEYEYEPGPTPDHPYDMGPGSEHGDHSQYEQAQEPPPSQPPNQQSMYAQAQRQSMPPPPVPTPQENRTPQPASGKKGMFGSIFGGKGRNKLQKTDRSESRADERDRHAQKREKRGSLFRRNSRHDSISSKRSSQYGEHDQFSHLTQVPSHPSAGKRLSRDMLTTPEPKEPNQASESGKKKRFSGFGGRIFKTGGTKDSSRANSAPVDSITWTRLSNQNLEQQIRAQTFISPQAYSQYPSSAGAQGYSYDEDPAAQFQYPSTSTYPGPGDYQHQQQRFPAAYERDTASPPRQPYGGRPTNYDSSLPGTPAHQGLYDRERERERPSPLRIDTSGTPNQGGHRYGSGVNVAHTAPAQTFPPRDSSFSPAPRPGHAGSTSAGAGTKSRGGAISPPTVGVARTTSPAFGGASASTSASPSASRPRDGRAHVMDLHKRSRSPRLGRRPSDENVDSERRAQSGAIVDNRGSASMGLVDRLGTFSSKRISPVGGVPRDESEQERPFNITVPGLDEEQQQQQQQEQEQKRSRPDLTSTLRERVEGGGGGGGARSETPISIESGSNVRTSTPASGNGLERGVSLMESDKNKKTGSSTKDRSGGGVIAELPGSQAEGYESDEEVLMSATAYPGQEWVPVIVGDGRWDD</sequence>
<feature type="compositionally biased region" description="Polar residues" evidence="1">
    <location>
        <begin position="1"/>
        <end position="16"/>
    </location>
</feature>
<evidence type="ECO:0000313" key="2">
    <source>
        <dbReference type="EMBL" id="KIW45454.1"/>
    </source>
</evidence>
<dbReference type="HOGENOM" id="CLU_228630_0_0_1"/>
<feature type="region of interest" description="Disordered" evidence="1">
    <location>
        <begin position="1415"/>
        <end position="1781"/>
    </location>
</feature>
<feature type="compositionally biased region" description="Polar residues" evidence="1">
    <location>
        <begin position="498"/>
        <end position="515"/>
    </location>
</feature>
<feature type="region of interest" description="Disordered" evidence="1">
    <location>
        <begin position="1795"/>
        <end position="1833"/>
    </location>
</feature>
<feature type="compositionally biased region" description="Polar residues" evidence="1">
    <location>
        <begin position="1771"/>
        <end position="1781"/>
    </location>
</feature>
<feature type="compositionally biased region" description="Low complexity" evidence="1">
    <location>
        <begin position="2371"/>
        <end position="2390"/>
    </location>
</feature>
<feature type="compositionally biased region" description="Polar residues" evidence="1">
    <location>
        <begin position="93"/>
        <end position="108"/>
    </location>
</feature>
<feature type="compositionally biased region" description="Low complexity" evidence="1">
    <location>
        <begin position="2343"/>
        <end position="2360"/>
    </location>
</feature>
<feature type="compositionally biased region" description="Basic residues" evidence="1">
    <location>
        <begin position="2404"/>
        <end position="2413"/>
    </location>
</feature>
<dbReference type="VEuPathDB" id="FungiDB:PV06_03846"/>
<feature type="compositionally biased region" description="Polar residues" evidence="1">
    <location>
        <begin position="1795"/>
        <end position="1806"/>
    </location>
</feature>
<feature type="compositionally biased region" description="Basic residues" evidence="1">
    <location>
        <begin position="2080"/>
        <end position="2095"/>
    </location>
</feature>
<proteinExistence type="predicted"/>
<feature type="compositionally biased region" description="Low complexity" evidence="1">
    <location>
        <begin position="1214"/>
        <end position="1223"/>
    </location>
</feature>
<dbReference type="EMBL" id="KN847334">
    <property type="protein sequence ID" value="KIW45454.1"/>
    <property type="molecule type" value="Genomic_DNA"/>
</dbReference>
<feature type="region of interest" description="Disordered" evidence="1">
    <location>
        <begin position="1370"/>
        <end position="1392"/>
    </location>
</feature>
<feature type="compositionally biased region" description="Polar residues" evidence="1">
    <location>
        <begin position="923"/>
        <end position="933"/>
    </location>
</feature>
<feature type="compositionally biased region" description="Acidic residues" evidence="1">
    <location>
        <begin position="904"/>
        <end position="916"/>
    </location>
</feature>
<feature type="compositionally biased region" description="Basic and acidic residues" evidence="1">
    <location>
        <begin position="2286"/>
        <end position="2297"/>
    </location>
</feature>
<feature type="compositionally biased region" description="Polar residues" evidence="1">
    <location>
        <begin position="1197"/>
        <end position="1210"/>
    </location>
</feature>
<protein>
    <submittedName>
        <fullName evidence="2">Uncharacterized protein</fullName>
    </submittedName>
</protein>
<keyword evidence="3" id="KW-1185">Reference proteome</keyword>
<feature type="compositionally biased region" description="Polar residues" evidence="1">
    <location>
        <begin position="1532"/>
        <end position="1544"/>
    </location>
</feature>
<gene>
    <name evidence="2" type="ORF">PV06_03846</name>
</gene>
<feature type="compositionally biased region" description="Basic and acidic residues" evidence="1">
    <location>
        <begin position="255"/>
        <end position="269"/>
    </location>
</feature>
<dbReference type="GeneID" id="27355920"/>